<dbReference type="Gene3D" id="3.40.50.150">
    <property type="entry name" value="Vaccinia Virus protein VP39"/>
    <property type="match status" value="1"/>
</dbReference>
<dbReference type="GO" id="GO:0008168">
    <property type="term" value="F:methyltransferase activity"/>
    <property type="evidence" value="ECO:0007669"/>
    <property type="project" value="UniProtKB-KW"/>
</dbReference>
<dbReference type="RefSeq" id="WP_066824205.1">
    <property type="nucleotide sequence ID" value="NZ_LTBA01000010.1"/>
</dbReference>
<dbReference type="InterPro" id="IPR029063">
    <property type="entry name" value="SAM-dependent_MTases_sf"/>
</dbReference>
<reference evidence="1 2" key="1">
    <citation type="submission" date="2016-02" db="EMBL/GenBank/DDBJ databases">
        <title>Genome sequence of Clostridium tepidiprofundi DSM 19306.</title>
        <authorList>
            <person name="Poehlein A."/>
            <person name="Daniel R."/>
        </authorList>
    </citation>
    <scope>NUCLEOTIDE SEQUENCE [LARGE SCALE GENOMIC DNA]</scope>
    <source>
        <strain evidence="1 2">DSM 19306</strain>
    </source>
</reference>
<dbReference type="SUPFAM" id="SSF53335">
    <property type="entry name" value="S-adenosyl-L-methionine-dependent methyltransferases"/>
    <property type="match status" value="1"/>
</dbReference>
<dbReference type="GO" id="GO:0032259">
    <property type="term" value="P:methylation"/>
    <property type="evidence" value="ECO:0007669"/>
    <property type="project" value="UniProtKB-KW"/>
</dbReference>
<protein>
    <submittedName>
        <fullName evidence="1">tRNA (Mo5U34)-methyltransferase</fullName>
    </submittedName>
</protein>
<comment type="caution">
    <text evidence="1">The sequence shown here is derived from an EMBL/GenBank/DDBJ whole genome shotgun (WGS) entry which is preliminary data.</text>
</comment>
<keyword evidence="1" id="KW-0808">Transferase</keyword>
<dbReference type="EMBL" id="LTBA01000010">
    <property type="protein sequence ID" value="KYH34822.1"/>
    <property type="molecule type" value="Genomic_DNA"/>
</dbReference>
<organism evidence="1 2">
    <name type="scientific">Clostridium tepidiprofundi DSM 19306</name>
    <dbReference type="NCBI Taxonomy" id="1121338"/>
    <lineage>
        <taxon>Bacteria</taxon>
        <taxon>Bacillati</taxon>
        <taxon>Bacillota</taxon>
        <taxon>Clostridia</taxon>
        <taxon>Eubacteriales</taxon>
        <taxon>Clostridiaceae</taxon>
        <taxon>Clostridium</taxon>
    </lineage>
</organism>
<dbReference type="STRING" id="1121338.CLTEP_12870"/>
<accession>A0A151B4Y6</accession>
<evidence type="ECO:0000313" key="2">
    <source>
        <dbReference type="Proteomes" id="UP000075531"/>
    </source>
</evidence>
<keyword evidence="1" id="KW-0489">Methyltransferase</keyword>
<gene>
    <name evidence="1" type="primary">cmoB</name>
    <name evidence="1" type="ORF">CLTEP_12870</name>
</gene>
<sequence>MVNINKKECYDEKNKDRWSKEIKKHQMLYPNERVVAFIARNYSNFNENKDKKALDIGFGSGRHLKLLMDYKFETYGIDYSQECFEFASSILGDNDRLKSLEIADLRSNHYSPLFFDLIICWGSIFYRTKDEMLKDLKIINFILKNEGKMIINFRTKEDYLYGKGKKFDNNTYILDASSGDYNDICYTFLSYNEAKELLSKAGFVVESSERYDLWKNNLSEKHTWWIFLVRKGE</sequence>
<dbReference type="Proteomes" id="UP000075531">
    <property type="component" value="Unassembled WGS sequence"/>
</dbReference>
<dbReference type="CDD" id="cd02440">
    <property type="entry name" value="AdoMet_MTases"/>
    <property type="match status" value="1"/>
</dbReference>
<proteinExistence type="predicted"/>
<dbReference type="AlphaFoldDB" id="A0A151B4Y6"/>
<dbReference type="OrthoDB" id="9804312at2"/>
<evidence type="ECO:0000313" key="1">
    <source>
        <dbReference type="EMBL" id="KYH34822.1"/>
    </source>
</evidence>
<name>A0A151B4Y6_9CLOT</name>
<dbReference type="PATRIC" id="fig|1121338.3.peg.1323"/>
<dbReference type="Pfam" id="PF13489">
    <property type="entry name" value="Methyltransf_23"/>
    <property type="match status" value="1"/>
</dbReference>
<keyword evidence="2" id="KW-1185">Reference proteome</keyword>